<organism evidence="14 15">
    <name type="scientific">Helianthus annuus</name>
    <name type="common">Common sunflower</name>
    <dbReference type="NCBI Taxonomy" id="4232"/>
    <lineage>
        <taxon>Eukaryota</taxon>
        <taxon>Viridiplantae</taxon>
        <taxon>Streptophyta</taxon>
        <taxon>Embryophyta</taxon>
        <taxon>Tracheophyta</taxon>
        <taxon>Spermatophyta</taxon>
        <taxon>Magnoliopsida</taxon>
        <taxon>eudicotyledons</taxon>
        <taxon>Gunneridae</taxon>
        <taxon>Pentapetalae</taxon>
        <taxon>asterids</taxon>
        <taxon>campanulids</taxon>
        <taxon>Asterales</taxon>
        <taxon>Asteraceae</taxon>
        <taxon>Asteroideae</taxon>
        <taxon>Heliantheae alliance</taxon>
        <taxon>Heliantheae</taxon>
        <taxon>Helianthus</taxon>
    </lineage>
</organism>
<protein>
    <submittedName>
        <fullName evidence="14">Putative cytochrome P450</fullName>
    </submittedName>
    <submittedName>
        <fullName evidence="13">Secologanin synthase</fullName>
        <ecNumber evidence="13">1.14.19.62</ecNumber>
    </submittedName>
</protein>
<dbReference type="OMA" id="EAITICT"/>
<dbReference type="GO" id="GO:0004497">
    <property type="term" value="F:monooxygenase activity"/>
    <property type="evidence" value="ECO:0000318"/>
    <property type="project" value="GO_Central"/>
</dbReference>
<evidence type="ECO:0000256" key="10">
    <source>
        <dbReference type="ARBA" id="ARBA00023033"/>
    </source>
</evidence>
<comment type="similarity">
    <text evidence="3">Belongs to the cytochrome P450 family.</text>
</comment>
<dbReference type="EMBL" id="MNCJ02000328">
    <property type="protein sequence ID" value="KAF5771555.1"/>
    <property type="molecule type" value="Genomic_DNA"/>
</dbReference>
<dbReference type="InterPro" id="IPR001128">
    <property type="entry name" value="Cyt_P450"/>
</dbReference>
<evidence type="ECO:0000256" key="6">
    <source>
        <dbReference type="ARBA" id="ARBA00022723"/>
    </source>
</evidence>
<dbReference type="GO" id="GO:0005506">
    <property type="term" value="F:iron ion binding"/>
    <property type="evidence" value="ECO:0007669"/>
    <property type="project" value="InterPro"/>
</dbReference>
<keyword evidence="8 13" id="KW-0560">Oxidoreductase</keyword>
<reference evidence="13" key="3">
    <citation type="submission" date="2020-06" db="EMBL/GenBank/DDBJ databases">
        <title>Helianthus annuus Genome sequencing and assembly Release 2.</title>
        <authorList>
            <person name="Gouzy J."/>
            <person name="Langlade N."/>
            <person name="Munos S."/>
        </authorList>
    </citation>
    <scope>NUCLEOTIDE SEQUENCE</scope>
    <source>
        <tissue evidence="13">Leaves</tissue>
    </source>
</reference>
<keyword evidence="10" id="KW-0503">Monooxygenase</keyword>
<name>A0A251SNL2_HELAN</name>
<dbReference type="EMBL" id="CM007902">
    <property type="protein sequence ID" value="OTG00112.1"/>
    <property type="molecule type" value="Genomic_DNA"/>
</dbReference>
<dbReference type="Pfam" id="PF00067">
    <property type="entry name" value="p450"/>
    <property type="match status" value="1"/>
</dbReference>
<feature type="transmembrane region" description="Helical" evidence="12">
    <location>
        <begin position="6"/>
        <end position="29"/>
    </location>
</feature>
<dbReference type="GO" id="GO:0016705">
    <property type="term" value="F:oxidoreductase activity, acting on paired donors, with incorporation or reduction of molecular oxygen"/>
    <property type="evidence" value="ECO:0007669"/>
    <property type="project" value="InterPro"/>
</dbReference>
<keyword evidence="4" id="KW-0349">Heme</keyword>
<comment type="cofactor">
    <cofactor evidence="1">
        <name>heme</name>
        <dbReference type="ChEBI" id="CHEBI:30413"/>
    </cofactor>
</comment>
<keyword evidence="15" id="KW-1185">Reference proteome</keyword>
<evidence type="ECO:0000256" key="5">
    <source>
        <dbReference type="ARBA" id="ARBA00022692"/>
    </source>
</evidence>
<keyword evidence="6" id="KW-0479">Metal-binding</keyword>
<dbReference type="AlphaFoldDB" id="A0A251SNL2"/>
<dbReference type="InterPro" id="IPR002402">
    <property type="entry name" value="Cyt_P450_E_grp-II"/>
</dbReference>
<keyword evidence="11 12" id="KW-0472">Membrane</keyword>
<dbReference type="InterPro" id="IPR050665">
    <property type="entry name" value="Cytochrome_P450_Monooxygen"/>
</dbReference>
<dbReference type="GO" id="GO:0050616">
    <property type="term" value="F:secologanin synthase activity"/>
    <property type="evidence" value="ECO:0007669"/>
    <property type="project" value="UniProtKB-EC"/>
</dbReference>
<keyword evidence="9" id="KW-0408">Iron</keyword>
<evidence type="ECO:0000256" key="4">
    <source>
        <dbReference type="ARBA" id="ARBA00022617"/>
    </source>
</evidence>
<dbReference type="Gramene" id="mRNA:HanXRQr2_Chr13g0566321">
    <property type="protein sequence ID" value="mRNA:HanXRQr2_Chr13g0566321"/>
    <property type="gene ID" value="HanXRQr2_Chr13g0566321"/>
</dbReference>
<dbReference type="PANTHER" id="PTHR24282">
    <property type="entry name" value="CYTOCHROME P450 FAMILY MEMBER"/>
    <property type="match status" value="1"/>
</dbReference>
<proteinExistence type="inferred from homology"/>
<dbReference type="Proteomes" id="UP000215914">
    <property type="component" value="Chromosome 13"/>
</dbReference>
<reference evidence="14" key="2">
    <citation type="submission" date="2017-02" db="EMBL/GenBank/DDBJ databases">
        <title>Sunflower complete genome.</title>
        <authorList>
            <person name="Langlade N."/>
            <person name="Munos S."/>
        </authorList>
    </citation>
    <scope>NUCLEOTIDE SEQUENCE [LARGE SCALE GENOMIC DNA]</scope>
    <source>
        <tissue evidence="14">Leaves</tissue>
    </source>
</reference>
<dbReference type="PRINTS" id="PR00464">
    <property type="entry name" value="EP450II"/>
</dbReference>
<dbReference type="Gene3D" id="1.10.630.10">
    <property type="entry name" value="Cytochrome P450"/>
    <property type="match status" value="2"/>
</dbReference>
<evidence type="ECO:0000256" key="8">
    <source>
        <dbReference type="ARBA" id="ARBA00023002"/>
    </source>
</evidence>
<evidence type="ECO:0000256" key="1">
    <source>
        <dbReference type="ARBA" id="ARBA00001971"/>
    </source>
</evidence>
<reference evidence="13 15" key="1">
    <citation type="journal article" date="2017" name="Nature">
        <title>The sunflower genome provides insights into oil metabolism, flowering and Asterid evolution.</title>
        <authorList>
            <person name="Badouin H."/>
            <person name="Gouzy J."/>
            <person name="Grassa C.J."/>
            <person name="Murat F."/>
            <person name="Staton S.E."/>
            <person name="Cottret L."/>
            <person name="Lelandais-Briere C."/>
            <person name="Owens G.L."/>
            <person name="Carrere S."/>
            <person name="Mayjonade B."/>
            <person name="Legrand L."/>
            <person name="Gill N."/>
            <person name="Kane N.C."/>
            <person name="Bowers J.E."/>
            <person name="Hubner S."/>
            <person name="Bellec A."/>
            <person name="Berard A."/>
            <person name="Berges H."/>
            <person name="Blanchet N."/>
            <person name="Boniface M.C."/>
            <person name="Brunel D."/>
            <person name="Catrice O."/>
            <person name="Chaidir N."/>
            <person name="Claudel C."/>
            <person name="Donnadieu C."/>
            <person name="Faraut T."/>
            <person name="Fievet G."/>
            <person name="Helmstetter N."/>
            <person name="King M."/>
            <person name="Knapp S.J."/>
            <person name="Lai Z."/>
            <person name="Le Paslier M.C."/>
            <person name="Lippi Y."/>
            <person name="Lorenzon L."/>
            <person name="Mandel J.R."/>
            <person name="Marage G."/>
            <person name="Marchand G."/>
            <person name="Marquand E."/>
            <person name="Bret-Mestries E."/>
            <person name="Morien E."/>
            <person name="Nambeesan S."/>
            <person name="Nguyen T."/>
            <person name="Pegot-Espagnet P."/>
            <person name="Pouilly N."/>
            <person name="Raftis F."/>
            <person name="Sallet E."/>
            <person name="Schiex T."/>
            <person name="Thomas J."/>
            <person name="Vandecasteele C."/>
            <person name="Vares D."/>
            <person name="Vear F."/>
            <person name="Vautrin S."/>
            <person name="Crespi M."/>
            <person name="Mangin B."/>
            <person name="Burke J.M."/>
            <person name="Salse J."/>
            <person name="Munos S."/>
            <person name="Vincourt P."/>
            <person name="Rieseberg L.H."/>
            <person name="Langlade N.B."/>
        </authorList>
    </citation>
    <scope>NUCLEOTIDE SEQUENCE [LARGE SCALE GENOMIC DNA]</scope>
    <source>
        <strain evidence="15">cv. SF193</strain>
        <tissue evidence="13">Leaves</tissue>
    </source>
</reference>
<evidence type="ECO:0000256" key="11">
    <source>
        <dbReference type="ARBA" id="ARBA00023136"/>
    </source>
</evidence>
<dbReference type="InterPro" id="IPR036396">
    <property type="entry name" value="Cyt_P450_sf"/>
</dbReference>
<evidence type="ECO:0000313" key="13">
    <source>
        <dbReference type="EMBL" id="KAF5771555.1"/>
    </source>
</evidence>
<dbReference type="InParanoid" id="A0A251SNL2"/>
<evidence type="ECO:0000256" key="2">
    <source>
        <dbReference type="ARBA" id="ARBA00004370"/>
    </source>
</evidence>
<evidence type="ECO:0000256" key="12">
    <source>
        <dbReference type="SAM" id="Phobius"/>
    </source>
</evidence>
<comment type="subcellular location">
    <subcellularLocation>
        <location evidence="2">Membrane</location>
    </subcellularLocation>
</comment>
<dbReference type="EC" id="1.14.19.62" evidence="13"/>
<dbReference type="STRING" id="4232.A0A251SNL2"/>
<gene>
    <name evidence="14" type="ORF">HannXRQ_Chr13g0387321</name>
    <name evidence="13" type="ORF">HanXRQr2_Chr13g0566321</name>
</gene>
<evidence type="ECO:0000313" key="15">
    <source>
        <dbReference type="Proteomes" id="UP000215914"/>
    </source>
</evidence>
<dbReference type="PANTHER" id="PTHR24282:SF234">
    <property type="entry name" value="CYTOCHROME P450-RELATED"/>
    <property type="match status" value="1"/>
</dbReference>
<keyword evidence="7 12" id="KW-1133">Transmembrane helix</keyword>
<evidence type="ECO:0000313" key="14">
    <source>
        <dbReference type="EMBL" id="OTG00112.1"/>
    </source>
</evidence>
<dbReference type="SUPFAM" id="SSF48264">
    <property type="entry name" value="Cytochrome P450"/>
    <property type="match status" value="1"/>
</dbReference>
<dbReference type="GO" id="GO:0020037">
    <property type="term" value="F:heme binding"/>
    <property type="evidence" value="ECO:0007669"/>
    <property type="project" value="InterPro"/>
</dbReference>
<evidence type="ECO:0000256" key="9">
    <source>
        <dbReference type="ARBA" id="ARBA00023004"/>
    </source>
</evidence>
<accession>A0A251SNL2</accession>
<evidence type="ECO:0000256" key="3">
    <source>
        <dbReference type="ARBA" id="ARBA00010617"/>
    </source>
</evidence>
<dbReference type="GO" id="GO:0016020">
    <property type="term" value="C:membrane"/>
    <property type="evidence" value="ECO:0007669"/>
    <property type="project" value="UniProtKB-SubCell"/>
</dbReference>
<keyword evidence="5 12" id="KW-0812">Transmembrane</keyword>
<evidence type="ECO:0000256" key="7">
    <source>
        <dbReference type="ARBA" id="ARBA00022989"/>
    </source>
</evidence>
<sequence>MQITGVLGVLGVASVLLFYIWRISNWLWFKPKKIEQCLRDQGLNGSLYKFIFGDVKDMQQMTNEAQAKPINLSHDISHRVFPFLYKYSVTSGKNFFTWIGPTPVVHVSEPSMVREVFANYRKFQKTRGGNPLRNLLAKGLFFAECDQWVKHRKIINPAFHVQELKHMEASFYVKCSEMIAKWEKLVTRESSCEVDVWPLLSSFSGDVISCTAFGSSFEEGRKIFELQREQAEMMLKIDESVYILGSRSILLGILLDSNYKEIKEHGNNNFGLSIDEIIEECKLFYFAGQDTTGNTLVWTVLLLSQHIDWQTRAREEVLHIFGDRMPDINGLNHLKLLYPVAPVLRRLLHEKAKLGNLTLPAGTIIQLNTLFFHHDKEIWGEDASKFNPERF</sequence>